<evidence type="ECO:0000313" key="3">
    <source>
        <dbReference type="Proteomes" id="UP001219525"/>
    </source>
</evidence>
<evidence type="ECO:0000313" key="2">
    <source>
        <dbReference type="EMBL" id="KAJ7216370.1"/>
    </source>
</evidence>
<dbReference type="AlphaFoldDB" id="A0AAD6YF49"/>
<name>A0AAD6YF49_9AGAR</name>
<sequence length="166" mass="16621">MHLTSVFVSLVQIRYFPSLAATIGYSLAAVPPTSTATTTSLSATSTSTAKTTSLSATPTSTAKTTSLSATPTNNATTTTVTPQCAPTPTSASCATVAFQNLNASIEGGDFLTFTLTATNTTMLTCSIYGGCHTAADAINTGGQTLPDGSLSAITNSSGFCLIPCGL</sequence>
<organism evidence="2 3">
    <name type="scientific">Mycena pura</name>
    <dbReference type="NCBI Taxonomy" id="153505"/>
    <lineage>
        <taxon>Eukaryota</taxon>
        <taxon>Fungi</taxon>
        <taxon>Dikarya</taxon>
        <taxon>Basidiomycota</taxon>
        <taxon>Agaricomycotina</taxon>
        <taxon>Agaricomycetes</taxon>
        <taxon>Agaricomycetidae</taxon>
        <taxon>Agaricales</taxon>
        <taxon>Marasmiineae</taxon>
        <taxon>Mycenaceae</taxon>
        <taxon>Mycena</taxon>
    </lineage>
</organism>
<dbReference type="Proteomes" id="UP001219525">
    <property type="component" value="Unassembled WGS sequence"/>
</dbReference>
<proteinExistence type="predicted"/>
<feature type="region of interest" description="Disordered" evidence="1">
    <location>
        <begin position="52"/>
        <end position="81"/>
    </location>
</feature>
<evidence type="ECO:0000256" key="1">
    <source>
        <dbReference type="SAM" id="MobiDB-lite"/>
    </source>
</evidence>
<reference evidence="2" key="1">
    <citation type="submission" date="2023-03" db="EMBL/GenBank/DDBJ databases">
        <title>Massive genome expansion in bonnet fungi (Mycena s.s.) driven by repeated elements and novel gene families across ecological guilds.</title>
        <authorList>
            <consortium name="Lawrence Berkeley National Laboratory"/>
            <person name="Harder C.B."/>
            <person name="Miyauchi S."/>
            <person name="Viragh M."/>
            <person name="Kuo A."/>
            <person name="Thoen E."/>
            <person name="Andreopoulos B."/>
            <person name="Lu D."/>
            <person name="Skrede I."/>
            <person name="Drula E."/>
            <person name="Henrissat B."/>
            <person name="Morin E."/>
            <person name="Kohler A."/>
            <person name="Barry K."/>
            <person name="LaButti K."/>
            <person name="Morin E."/>
            <person name="Salamov A."/>
            <person name="Lipzen A."/>
            <person name="Mereny Z."/>
            <person name="Hegedus B."/>
            <person name="Baldrian P."/>
            <person name="Stursova M."/>
            <person name="Weitz H."/>
            <person name="Taylor A."/>
            <person name="Grigoriev I.V."/>
            <person name="Nagy L.G."/>
            <person name="Martin F."/>
            <person name="Kauserud H."/>
        </authorList>
    </citation>
    <scope>NUCLEOTIDE SEQUENCE</scope>
    <source>
        <strain evidence="2">9144</strain>
    </source>
</reference>
<dbReference type="EMBL" id="JARJCW010000015">
    <property type="protein sequence ID" value="KAJ7216370.1"/>
    <property type="molecule type" value="Genomic_DNA"/>
</dbReference>
<keyword evidence="3" id="KW-1185">Reference proteome</keyword>
<comment type="caution">
    <text evidence="2">The sequence shown here is derived from an EMBL/GenBank/DDBJ whole genome shotgun (WGS) entry which is preliminary data.</text>
</comment>
<protein>
    <submittedName>
        <fullName evidence="2">Uncharacterized protein</fullName>
    </submittedName>
</protein>
<accession>A0AAD6YF49</accession>
<gene>
    <name evidence="2" type="ORF">GGX14DRAFT_441326</name>
</gene>